<dbReference type="Gene3D" id="1.10.510.10">
    <property type="entry name" value="Transferase(Phosphotransferase) domain 1"/>
    <property type="match status" value="1"/>
</dbReference>
<protein>
    <submittedName>
        <fullName evidence="8">Serine/threonine-protein kinase PknB</fullName>
        <ecNumber evidence="8">2.7.11.1</ecNumber>
    </submittedName>
</protein>
<dbReference type="PANTHER" id="PTHR43289">
    <property type="entry name" value="MITOGEN-ACTIVATED PROTEIN KINASE KINASE KINASE 20-RELATED"/>
    <property type="match status" value="1"/>
</dbReference>
<dbReference type="PROSITE" id="PS00108">
    <property type="entry name" value="PROTEIN_KINASE_ST"/>
    <property type="match status" value="1"/>
</dbReference>
<dbReference type="EC" id="2.7.11.1" evidence="8"/>
<feature type="compositionally biased region" description="Basic and acidic residues" evidence="5">
    <location>
        <begin position="1"/>
        <end position="34"/>
    </location>
</feature>
<dbReference type="SUPFAM" id="SSF56112">
    <property type="entry name" value="Protein kinase-like (PK-like)"/>
    <property type="match status" value="1"/>
</dbReference>
<dbReference type="PANTHER" id="PTHR43289:SF6">
    <property type="entry name" value="SERINE_THREONINE-PROTEIN KINASE NEKL-3"/>
    <property type="match status" value="1"/>
</dbReference>
<dbReference type="InterPro" id="IPR008271">
    <property type="entry name" value="Ser/Thr_kinase_AS"/>
</dbReference>
<accession>A0A518IVZ6</accession>
<evidence type="ECO:0000256" key="4">
    <source>
        <dbReference type="ARBA" id="ARBA00022840"/>
    </source>
</evidence>
<dbReference type="SMART" id="SM00220">
    <property type="entry name" value="S_TKc"/>
    <property type="match status" value="1"/>
</dbReference>
<evidence type="ECO:0000256" key="2">
    <source>
        <dbReference type="ARBA" id="ARBA00022741"/>
    </source>
</evidence>
<dbReference type="Gene3D" id="3.30.450.20">
    <property type="entry name" value="PAS domain"/>
    <property type="match status" value="1"/>
</dbReference>
<evidence type="ECO:0000259" key="6">
    <source>
        <dbReference type="PROSITE" id="PS50011"/>
    </source>
</evidence>
<dbReference type="PROSITE" id="PS50011">
    <property type="entry name" value="PROTEIN_KINASE_DOM"/>
    <property type="match status" value="1"/>
</dbReference>
<dbReference type="InterPro" id="IPR000014">
    <property type="entry name" value="PAS"/>
</dbReference>
<evidence type="ECO:0000256" key="5">
    <source>
        <dbReference type="SAM" id="MobiDB-lite"/>
    </source>
</evidence>
<dbReference type="Proteomes" id="UP000316770">
    <property type="component" value="Chromosome"/>
</dbReference>
<dbReference type="NCBIfam" id="TIGR00229">
    <property type="entry name" value="sensory_box"/>
    <property type="match status" value="1"/>
</dbReference>
<feature type="domain" description="Protein kinase" evidence="6">
    <location>
        <begin position="63"/>
        <end position="337"/>
    </location>
</feature>
<dbReference type="InterPro" id="IPR000719">
    <property type="entry name" value="Prot_kinase_dom"/>
</dbReference>
<name>A0A518IVZ6_9BACT</name>
<evidence type="ECO:0000256" key="3">
    <source>
        <dbReference type="ARBA" id="ARBA00022777"/>
    </source>
</evidence>
<keyword evidence="3 8" id="KW-0418">Kinase</keyword>
<dbReference type="EMBL" id="CP036318">
    <property type="protein sequence ID" value="QDV57261.1"/>
    <property type="molecule type" value="Genomic_DNA"/>
</dbReference>
<evidence type="ECO:0000313" key="9">
    <source>
        <dbReference type="Proteomes" id="UP000316770"/>
    </source>
</evidence>
<dbReference type="InterPro" id="IPR011009">
    <property type="entry name" value="Kinase-like_dom_sf"/>
</dbReference>
<evidence type="ECO:0000259" key="7">
    <source>
        <dbReference type="PROSITE" id="PS50112"/>
    </source>
</evidence>
<dbReference type="GO" id="GO:0004674">
    <property type="term" value="F:protein serine/threonine kinase activity"/>
    <property type="evidence" value="ECO:0007669"/>
    <property type="project" value="UniProtKB-EC"/>
</dbReference>
<proteinExistence type="predicted"/>
<sequence>MASWDRARLHDKRQARDTMNKLPDESDGRAEHVSTRPLSTSIGLEETGPGLTDDTPELDNPRYRIDEEIERGGMGAIFSARDLQLLRRVAIKVLRSDRIEIDSARQGFHDEARIMSFLSHPGVTPIYESGTCKDGRPYYVMKLIDGTTLADMLASQTFSTSHLLYIFADVCQTVAFAHSRGVVHLDLKPGNVMVGEFGEVHVMDWGLARFEAGPPEGSDWAGRTDAPKGTVNGTPGYMSPEQARGRKLGPGADVFSLGAILCEILIGHAPYEGKDLHQIHRRAMKGSMQKTLDVLDQSAQDCALVRLAKNCLARRVRDRPRSAVEVAQAMATYHESAFQRMESDMNRFFELSLDLFCIATADGYFQRINANFSRVLGHTDADLLARPFLDFVHPDDVAETVKQMQLLQQGQAVVGFRNRYRTASGDFKVLEWMAQSVDNDNIIFAVARSVV</sequence>
<dbReference type="Pfam" id="PF08447">
    <property type="entry name" value="PAS_3"/>
    <property type="match status" value="1"/>
</dbReference>
<dbReference type="CDD" id="cd14014">
    <property type="entry name" value="STKc_PknB_like"/>
    <property type="match status" value="1"/>
</dbReference>
<dbReference type="GO" id="GO:0005524">
    <property type="term" value="F:ATP binding"/>
    <property type="evidence" value="ECO:0007669"/>
    <property type="project" value="UniProtKB-KW"/>
</dbReference>
<feature type="region of interest" description="Disordered" evidence="5">
    <location>
        <begin position="216"/>
        <end position="239"/>
    </location>
</feature>
<dbReference type="PROSITE" id="PS50112">
    <property type="entry name" value="PAS"/>
    <property type="match status" value="1"/>
</dbReference>
<feature type="region of interest" description="Disordered" evidence="5">
    <location>
        <begin position="1"/>
        <end position="60"/>
    </location>
</feature>
<dbReference type="Pfam" id="PF00069">
    <property type="entry name" value="Pkinase"/>
    <property type="match status" value="1"/>
</dbReference>
<dbReference type="Gene3D" id="3.30.200.20">
    <property type="entry name" value="Phosphorylase Kinase, domain 1"/>
    <property type="match status" value="1"/>
</dbReference>
<gene>
    <name evidence="8" type="primary">pknB_15</name>
    <name evidence="8" type="ORF">Mal33_32650</name>
</gene>
<keyword evidence="4" id="KW-0067">ATP-binding</keyword>
<reference evidence="8 9" key="1">
    <citation type="submission" date="2019-02" db="EMBL/GenBank/DDBJ databases">
        <title>Deep-cultivation of Planctomycetes and their phenomic and genomic characterization uncovers novel biology.</title>
        <authorList>
            <person name="Wiegand S."/>
            <person name="Jogler M."/>
            <person name="Boedeker C."/>
            <person name="Pinto D."/>
            <person name="Vollmers J."/>
            <person name="Rivas-Marin E."/>
            <person name="Kohn T."/>
            <person name="Peeters S.H."/>
            <person name="Heuer A."/>
            <person name="Rast P."/>
            <person name="Oberbeckmann S."/>
            <person name="Bunk B."/>
            <person name="Jeske O."/>
            <person name="Meyerdierks A."/>
            <person name="Storesund J.E."/>
            <person name="Kallscheuer N."/>
            <person name="Luecker S."/>
            <person name="Lage O.M."/>
            <person name="Pohl T."/>
            <person name="Merkel B.J."/>
            <person name="Hornburger P."/>
            <person name="Mueller R.-W."/>
            <person name="Bruemmer F."/>
            <person name="Labrenz M."/>
            <person name="Spormann A.M."/>
            <person name="Op den Camp H."/>
            <person name="Overmann J."/>
            <person name="Amann R."/>
            <person name="Jetten M.S.M."/>
            <person name="Mascher T."/>
            <person name="Medema M.H."/>
            <person name="Devos D.P."/>
            <person name="Kaster A.-K."/>
            <person name="Ovreas L."/>
            <person name="Rohde M."/>
            <person name="Galperin M.Y."/>
            <person name="Jogler C."/>
        </authorList>
    </citation>
    <scope>NUCLEOTIDE SEQUENCE [LARGE SCALE GENOMIC DNA]</scope>
    <source>
        <strain evidence="8 9">Mal33</strain>
    </source>
</reference>
<dbReference type="SMART" id="SM00091">
    <property type="entry name" value="PAS"/>
    <property type="match status" value="1"/>
</dbReference>
<dbReference type="SUPFAM" id="SSF55785">
    <property type="entry name" value="PYP-like sensor domain (PAS domain)"/>
    <property type="match status" value="1"/>
</dbReference>
<keyword evidence="9" id="KW-1185">Reference proteome</keyword>
<feature type="domain" description="PAS" evidence="7">
    <location>
        <begin position="341"/>
        <end position="411"/>
    </location>
</feature>
<evidence type="ECO:0000313" key="8">
    <source>
        <dbReference type="EMBL" id="QDV57261.1"/>
    </source>
</evidence>
<dbReference type="CDD" id="cd00130">
    <property type="entry name" value="PAS"/>
    <property type="match status" value="1"/>
</dbReference>
<dbReference type="AlphaFoldDB" id="A0A518IVZ6"/>
<keyword evidence="1 8" id="KW-0808">Transferase</keyword>
<keyword evidence="2" id="KW-0547">Nucleotide-binding</keyword>
<dbReference type="InterPro" id="IPR013655">
    <property type="entry name" value="PAS_fold_3"/>
</dbReference>
<organism evidence="8 9">
    <name type="scientific">Rosistilla oblonga</name>
    <dbReference type="NCBI Taxonomy" id="2527990"/>
    <lineage>
        <taxon>Bacteria</taxon>
        <taxon>Pseudomonadati</taxon>
        <taxon>Planctomycetota</taxon>
        <taxon>Planctomycetia</taxon>
        <taxon>Pirellulales</taxon>
        <taxon>Pirellulaceae</taxon>
        <taxon>Rosistilla</taxon>
    </lineage>
</organism>
<evidence type="ECO:0000256" key="1">
    <source>
        <dbReference type="ARBA" id="ARBA00022679"/>
    </source>
</evidence>
<dbReference type="InterPro" id="IPR035965">
    <property type="entry name" value="PAS-like_dom_sf"/>
</dbReference>